<dbReference type="GO" id="GO:0008825">
    <property type="term" value="F:cyclopropane-fatty-acyl-phospholipid synthase activity"/>
    <property type="evidence" value="ECO:0007669"/>
    <property type="project" value="UniProtKB-EC"/>
</dbReference>
<dbReference type="InterPro" id="IPR050723">
    <property type="entry name" value="CFA/CMAS"/>
</dbReference>
<gene>
    <name evidence="6" type="ORF">QE408_002373</name>
</gene>
<evidence type="ECO:0000256" key="4">
    <source>
        <dbReference type="ARBA" id="ARBA00022691"/>
    </source>
</evidence>
<evidence type="ECO:0000313" key="6">
    <source>
        <dbReference type="EMBL" id="MDQ1185230.1"/>
    </source>
</evidence>
<dbReference type="CDD" id="cd02440">
    <property type="entry name" value="AdoMet_MTases"/>
    <property type="match status" value="1"/>
</dbReference>
<keyword evidence="3 6" id="KW-0808">Transferase</keyword>
<dbReference type="Pfam" id="PF02353">
    <property type="entry name" value="CMAS"/>
    <property type="match status" value="1"/>
</dbReference>
<evidence type="ECO:0000313" key="7">
    <source>
        <dbReference type="Proteomes" id="UP001224781"/>
    </source>
</evidence>
<sequence>MASSLHTLLQKIVKTGNLIVTGPGGLHSFGDGSGKRVALNFTDEQAMEEIAADPALKLAEIYMEGRMTVVEGDIYDFLALVKSNTLSEALTFGMVWRGMARIIASRIKMHLPVNHNKQNVAHHYDLSAKLFDLFLDQDWQYSCAYFNPPGLTLDEAQVAKKRHIVAKLMPEPGQRVLEIGSGWGGMAMYLAESSGVDVTGITLSEEQLRVSRDRAEKRGLTDIVRFELQDYRYLLPDRKYDRIVSVGMFEHVGPTHYKEYFHKAAEVLEDDGVMLLHSIGQPYSALATNPFIEKYIFPGGYIPSLAEVLPAIEKTGLLVKDIEILPMHYAHTLRHWRERFVARKTEAVALYDERFFRMWEFYLAGSEMAFTHENFHIFQIQLTKRGGVVPDNRDYIARNEARLMEFEKTRAPLEKVAFLSGAVLPQPN</sequence>
<protein>
    <submittedName>
        <fullName evidence="6">Cyclopropane-fatty-acyl-phospholipid synthase</fullName>
        <ecNumber evidence="6">2.1.1.79</ecNumber>
    </submittedName>
</protein>
<keyword evidence="2 6" id="KW-0489">Methyltransferase</keyword>
<organism evidence="6 7">
    <name type="scientific">Agrobacterium larrymoorei</name>
    <dbReference type="NCBI Taxonomy" id="160699"/>
    <lineage>
        <taxon>Bacteria</taxon>
        <taxon>Pseudomonadati</taxon>
        <taxon>Pseudomonadota</taxon>
        <taxon>Alphaproteobacteria</taxon>
        <taxon>Hyphomicrobiales</taxon>
        <taxon>Rhizobiaceae</taxon>
        <taxon>Rhizobium/Agrobacterium group</taxon>
        <taxon>Agrobacterium</taxon>
    </lineage>
</organism>
<keyword evidence="7" id="KW-1185">Reference proteome</keyword>
<keyword evidence="5" id="KW-0443">Lipid metabolism</keyword>
<dbReference type="GO" id="GO:0032259">
    <property type="term" value="P:methylation"/>
    <property type="evidence" value="ECO:0007669"/>
    <property type="project" value="UniProtKB-KW"/>
</dbReference>
<dbReference type="SUPFAM" id="SSF53335">
    <property type="entry name" value="S-adenosyl-L-methionine-dependent methyltransferases"/>
    <property type="match status" value="1"/>
</dbReference>
<dbReference type="Gene3D" id="3.40.50.150">
    <property type="entry name" value="Vaccinia Virus protein VP39"/>
    <property type="match status" value="1"/>
</dbReference>
<evidence type="ECO:0000256" key="1">
    <source>
        <dbReference type="ARBA" id="ARBA00010815"/>
    </source>
</evidence>
<dbReference type="EC" id="2.1.1.79" evidence="6"/>
<proteinExistence type="inferred from homology"/>
<dbReference type="RefSeq" id="WP_306931364.1">
    <property type="nucleotide sequence ID" value="NZ_JAUTBL010000002.1"/>
</dbReference>
<evidence type="ECO:0000256" key="5">
    <source>
        <dbReference type="ARBA" id="ARBA00023098"/>
    </source>
</evidence>
<comment type="similarity">
    <text evidence="1">Belongs to the CFA/CMAS family.</text>
</comment>
<evidence type="ECO:0000256" key="3">
    <source>
        <dbReference type="ARBA" id="ARBA00022679"/>
    </source>
</evidence>
<name>A0ABU0UJV2_9HYPH</name>
<dbReference type="EMBL" id="JAUTBL010000002">
    <property type="protein sequence ID" value="MDQ1185230.1"/>
    <property type="molecule type" value="Genomic_DNA"/>
</dbReference>
<accession>A0ABU0UJV2</accession>
<reference evidence="6 7" key="1">
    <citation type="submission" date="2023-07" db="EMBL/GenBank/DDBJ databases">
        <title>Functional and genomic diversity of the sorghum phyllosphere microbiome.</title>
        <authorList>
            <person name="Shade A."/>
        </authorList>
    </citation>
    <scope>NUCLEOTIDE SEQUENCE [LARGE SCALE GENOMIC DNA]</scope>
    <source>
        <strain evidence="6 7">SORGH_AS_1126</strain>
    </source>
</reference>
<evidence type="ECO:0000256" key="2">
    <source>
        <dbReference type="ARBA" id="ARBA00022603"/>
    </source>
</evidence>
<dbReference type="PANTHER" id="PTHR43667:SF1">
    <property type="entry name" value="CYCLOPROPANE-FATTY-ACYL-PHOSPHOLIPID SYNTHASE"/>
    <property type="match status" value="1"/>
</dbReference>
<dbReference type="InterPro" id="IPR003333">
    <property type="entry name" value="CMAS"/>
</dbReference>
<dbReference type="PANTHER" id="PTHR43667">
    <property type="entry name" value="CYCLOPROPANE-FATTY-ACYL-PHOSPHOLIPID SYNTHASE"/>
    <property type="match status" value="1"/>
</dbReference>
<dbReference type="PIRSF" id="PIRSF003085">
    <property type="entry name" value="CMAS"/>
    <property type="match status" value="1"/>
</dbReference>
<comment type="caution">
    <text evidence="6">The sequence shown here is derived from an EMBL/GenBank/DDBJ whole genome shotgun (WGS) entry which is preliminary data.</text>
</comment>
<dbReference type="InterPro" id="IPR029063">
    <property type="entry name" value="SAM-dependent_MTases_sf"/>
</dbReference>
<keyword evidence="4" id="KW-0949">S-adenosyl-L-methionine</keyword>
<dbReference type="Proteomes" id="UP001224781">
    <property type="component" value="Unassembled WGS sequence"/>
</dbReference>